<dbReference type="FunFam" id="1.10.600.10:FF:000003">
    <property type="entry name" value="Farnesyl-diphosphate farnesyltransferase 1"/>
    <property type="match status" value="1"/>
</dbReference>
<dbReference type="PROSITE" id="PS01045">
    <property type="entry name" value="SQUALEN_PHYTOEN_SYN_2"/>
    <property type="match status" value="1"/>
</dbReference>
<reference evidence="16" key="1">
    <citation type="submission" date="2021-06" db="EMBL/GenBank/DDBJ databases">
        <authorList>
            <person name="Kallberg Y."/>
            <person name="Tangrot J."/>
            <person name="Rosling A."/>
        </authorList>
    </citation>
    <scope>NUCLEOTIDE SEQUENCE</scope>
    <source>
        <strain evidence="16">FL130A</strain>
    </source>
</reference>
<dbReference type="PANTHER" id="PTHR11626:SF2">
    <property type="entry name" value="SQUALENE SYNTHASE"/>
    <property type="match status" value="1"/>
</dbReference>
<evidence type="ECO:0000256" key="6">
    <source>
        <dbReference type="ARBA" id="ARBA00022679"/>
    </source>
</evidence>
<evidence type="ECO:0000256" key="1">
    <source>
        <dbReference type="ARBA" id="ARBA00001946"/>
    </source>
</evidence>
<protein>
    <recommendedName>
        <fullName evidence="4 15">Squalene synthase</fullName>
        <shortName evidence="15">SQS</shortName>
        <shortName evidence="15">SS</shortName>
        <ecNumber evidence="4 15">2.5.1.21</ecNumber>
    </recommendedName>
</protein>
<dbReference type="NCBIfam" id="TIGR01559">
    <property type="entry name" value="squal_synth"/>
    <property type="match status" value="1"/>
</dbReference>
<dbReference type="SFLD" id="SFLDG01018">
    <property type="entry name" value="Squalene/Phytoene_Synthase_Lik"/>
    <property type="match status" value="1"/>
</dbReference>
<dbReference type="SUPFAM" id="SSF48576">
    <property type="entry name" value="Terpenoid synthases"/>
    <property type="match status" value="1"/>
</dbReference>
<comment type="function">
    <text evidence="15">Catalyzes the condensation of 2 farnesyl pyrophosphate (FPP) moieties to form squalene.</text>
</comment>
<proteinExistence type="inferred from homology"/>
<feature type="transmembrane region" description="Helical" evidence="15">
    <location>
        <begin position="407"/>
        <end position="428"/>
    </location>
</feature>
<dbReference type="Proteomes" id="UP000789508">
    <property type="component" value="Unassembled WGS sequence"/>
</dbReference>
<dbReference type="AlphaFoldDB" id="A0A9N8Z809"/>
<evidence type="ECO:0000256" key="9">
    <source>
        <dbReference type="ARBA" id="ARBA00022989"/>
    </source>
</evidence>
<evidence type="ECO:0000256" key="12">
    <source>
        <dbReference type="ARBA" id="ARBA00023136"/>
    </source>
</evidence>
<evidence type="ECO:0000256" key="15">
    <source>
        <dbReference type="RuleBase" id="RU368088"/>
    </source>
</evidence>
<dbReference type="GO" id="GO:0005789">
    <property type="term" value="C:endoplasmic reticulum membrane"/>
    <property type="evidence" value="ECO:0007669"/>
    <property type="project" value="TreeGrafter"/>
</dbReference>
<keyword evidence="14" id="KW-0753">Steroid metabolism</keyword>
<dbReference type="GO" id="GO:0045338">
    <property type="term" value="P:farnesyl diphosphate metabolic process"/>
    <property type="evidence" value="ECO:0007669"/>
    <property type="project" value="InterPro"/>
</dbReference>
<keyword evidence="12 15" id="KW-0472">Membrane</keyword>
<keyword evidence="13" id="KW-1207">Sterol metabolism</keyword>
<evidence type="ECO:0000256" key="14">
    <source>
        <dbReference type="ARBA" id="ARBA00023221"/>
    </source>
</evidence>
<evidence type="ECO:0000313" key="17">
    <source>
        <dbReference type="Proteomes" id="UP000789508"/>
    </source>
</evidence>
<evidence type="ECO:0000256" key="8">
    <source>
        <dbReference type="ARBA" id="ARBA00022955"/>
    </source>
</evidence>
<evidence type="ECO:0000256" key="11">
    <source>
        <dbReference type="ARBA" id="ARBA00023098"/>
    </source>
</evidence>
<dbReference type="OrthoDB" id="431150at2759"/>
<dbReference type="InterPro" id="IPR008949">
    <property type="entry name" value="Isoprenoid_synthase_dom_sf"/>
</dbReference>
<feature type="transmembrane region" description="Helical" evidence="15">
    <location>
        <begin position="298"/>
        <end position="320"/>
    </location>
</feature>
<dbReference type="InterPro" id="IPR033904">
    <property type="entry name" value="Trans_IPPS_HH"/>
</dbReference>
<keyword evidence="9 15" id="KW-1133">Transmembrane helix</keyword>
<comment type="caution">
    <text evidence="16">The sequence shown here is derived from an EMBL/GenBank/DDBJ whole genome shotgun (WGS) entry which is preliminary data.</text>
</comment>
<comment type="catalytic activity">
    <reaction evidence="15">
        <text>2 (2E,6E)-farnesyl diphosphate + NADH + H(+) = squalene + 2 diphosphate + NAD(+)</text>
        <dbReference type="Rhea" id="RHEA:32299"/>
        <dbReference type="ChEBI" id="CHEBI:15378"/>
        <dbReference type="ChEBI" id="CHEBI:15440"/>
        <dbReference type="ChEBI" id="CHEBI:33019"/>
        <dbReference type="ChEBI" id="CHEBI:57540"/>
        <dbReference type="ChEBI" id="CHEBI:57945"/>
        <dbReference type="ChEBI" id="CHEBI:175763"/>
        <dbReference type="EC" id="2.5.1.21"/>
    </reaction>
</comment>
<keyword evidence="10" id="KW-0756">Sterol biosynthesis</keyword>
<dbReference type="SFLD" id="SFLDS00005">
    <property type="entry name" value="Isoprenoid_Synthase_Type_I"/>
    <property type="match status" value="1"/>
</dbReference>
<keyword evidence="17" id="KW-1185">Reference proteome</keyword>
<dbReference type="CDD" id="cd00683">
    <property type="entry name" value="Trans_IPPS_HH"/>
    <property type="match status" value="1"/>
</dbReference>
<dbReference type="EC" id="2.5.1.21" evidence="4 15"/>
<gene>
    <name evidence="16" type="ORF">ALEPTO_LOCUS2053</name>
</gene>
<keyword evidence="5" id="KW-0444">Lipid biosynthesis</keyword>
<name>A0A9N8Z809_9GLOM</name>
<evidence type="ECO:0000256" key="7">
    <source>
        <dbReference type="ARBA" id="ARBA00022692"/>
    </source>
</evidence>
<dbReference type="InterPro" id="IPR044844">
    <property type="entry name" value="Trans_IPPS_euk-type"/>
</dbReference>
<keyword evidence="8" id="KW-0752">Steroid biosynthesis</keyword>
<comment type="subcellular location">
    <subcellularLocation>
        <location evidence="2">Membrane</location>
    </subcellularLocation>
</comment>
<comment type="similarity">
    <text evidence="3 15">Belongs to the phytoene/squalene synthase family.</text>
</comment>
<dbReference type="GO" id="GO:0051996">
    <property type="term" value="F:squalene synthase [NAD(P)H] activity"/>
    <property type="evidence" value="ECO:0007669"/>
    <property type="project" value="UniProtKB-UniRule"/>
</dbReference>
<keyword evidence="7 15" id="KW-0812">Transmembrane</keyword>
<accession>A0A9N8Z809</accession>
<dbReference type="InterPro" id="IPR006449">
    <property type="entry name" value="Squal_synth-like"/>
</dbReference>
<comment type="pathway">
    <text evidence="15">Terpene metabolism; lanosterol biosynthesis; lanosterol from farnesyl diphosphate: step 1/3.</text>
</comment>
<dbReference type="GO" id="GO:0006696">
    <property type="term" value="P:ergosterol biosynthetic process"/>
    <property type="evidence" value="ECO:0007669"/>
    <property type="project" value="TreeGrafter"/>
</dbReference>
<evidence type="ECO:0000256" key="13">
    <source>
        <dbReference type="ARBA" id="ARBA00023166"/>
    </source>
</evidence>
<dbReference type="PROSITE" id="PS01044">
    <property type="entry name" value="SQUALEN_PHYTOEN_SYN_1"/>
    <property type="match status" value="1"/>
</dbReference>
<evidence type="ECO:0000256" key="3">
    <source>
        <dbReference type="ARBA" id="ARBA00006251"/>
    </source>
</evidence>
<evidence type="ECO:0000256" key="10">
    <source>
        <dbReference type="ARBA" id="ARBA00023011"/>
    </source>
</evidence>
<dbReference type="InterPro" id="IPR002060">
    <property type="entry name" value="Squ/phyt_synthse"/>
</dbReference>
<sequence>MAKALIDSAFHPTEVIALLQYNFNRSSSSSILTNTKKIASWSKSKIRCYEFLNMTSRSFAAVIQELNDELRDAVCLFYLVLRGLDTIEDDMTIPIEKKVSILRSWEEIIVTDGWNFTENGPNEKDRQLLVEYPVVIEELKNLNKTYKEIIFDIAKQMGNGMADYATNAAHNKFGVNTVKDYDQYCFYVAGLVGLGLSSLFSASGLESPEVGRNTKLSISMGLFLQKANIIRDYLEDLDDNRRFWPKEIWSQYVNDLSDLKDPEHKKQAINCLSRMCLDALQRAPDCLTYLSNIRDQKIFNFCAIPQVMAIATLAILFQNYQVYQKNVKIRKGETLKLIQKATNILNVIDIFRHYTRVIITKNNSRDPNFLKISIACGQIEQSCQALETRYKSLSNSKTLNKTSEFNLFDAQLFILFVLLLLVTTGWVLNLWEIWEEVVNHFSRIVTNTSSVDV</sequence>
<evidence type="ECO:0000256" key="5">
    <source>
        <dbReference type="ARBA" id="ARBA00022516"/>
    </source>
</evidence>
<keyword evidence="6 15" id="KW-0808">Transferase</keyword>
<evidence type="ECO:0000256" key="4">
    <source>
        <dbReference type="ARBA" id="ARBA00012373"/>
    </source>
</evidence>
<evidence type="ECO:0000256" key="2">
    <source>
        <dbReference type="ARBA" id="ARBA00004370"/>
    </source>
</evidence>
<dbReference type="Pfam" id="PF00494">
    <property type="entry name" value="SQS_PSY"/>
    <property type="match status" value="1"/>
</dbReference>
<dbReference type="InterPro" id="IPR019845">
    <property type="entry name" value="Squalene/phytoene_synthase_CS"/>
</dbReference>
<dbReference type="PANTHER" id="PTHR11626">
    <property type="entry name" value="FARNESYL-DIPHOSPHATE FARNESYLTRANSFERASE"/>
    <property type="match status" value="1"/>
</dbReference>
<keyword evidence="11" id="KW-0443">Lipid metabolism</keyword>
<dbReference type="EMBL" id="CAJVPS010000269">
    <property type="protein sequence ID" value="CAG8471880.1"/>
    <property type="molecule type" value="Genomic_DNA"/>
</dbReference>
<dbReference type="GO" id="GO:0055056">
    <property type="term" value="F:D-glucose transmembrane transporter activity"/>
    <property type="evidence" value="ECO:0007669"/>
    <property type="project" value="UniProtKB-UniRule"/>
</dbReference>
<comment type="catalytic activity">
    <reaction evidence="15">
        <text>2 (2E,6E)-farnesyl diphosphate + NADPH + H(+) = squalene + 2 diphosphate + NADP(+)</text>
        <dbReference type="Rhea" id="RHEA:32295"/>
        <dbReference type="ChEBI" id="CHEBI:15378"/>
        <dbReference type="ChEBI" id="CHEBI:15440"/>
        <dbReference type="ChEBI" id="CHEBI:33019"/>
        <dbReference type="ChEBI" id="CHEBI:57783"/>
        <dbReference type="ChEBI" id="CHEBI:58349"/>
        <dbReference type="ChEBI" id="CHEBI:175763"/>
        <dbReference type="EC" id="2.5.1.21"/>
    </reaction>
</comment>
<dbReference type="Gene3D" id="1.10.600.10">
    <property type="entry name" value="Farnesyl Diphosphate Synthase"/>
    <property type="match status" value="1"/>
</dbReference>
<evidence type="ECO:0000313" key="16">
    <source>
        <dbReference type="EMBL" id="CAG8471880.1"/>
    </source>
</evidence>
<comment type="cofactor">
    <cofactor evidence="1 15">
        <name>Mg(2+)</name>
        <dbReference type="ChEBI" id="CHEBI:18420"/>
    </cofactor>
</comment>
<organism evidence="16 17">
    <name type="scientific">Ambispora leptoticha</name>
    <dbReference type="NCBI Taxonomy" id="144679"/>
    <lineage>
        <taxon>Eukaryota</taxon>
        <taxon>Fungi</taxon>
        <taxon>Fungi incertae sedis</taxon>
        <taxon>Mucoromycota</taxon>
        <taxon>Glomeromycotina</taxon>
        <taxon>Glomeromycetes</taxon>
        <taxon>Archaeosporales</taxon>
        <taxon>Ambisporaceae</taxon>
        <taxon>Ambispora</taxon>
    </lineage>
</organism>